<dbReference type="InterPro" id="IPR000361">
    <property type="entry name" value="ATAP_core_dom"/>
</dbReference>
<evidence type="ECO:0000313" key="4">
    <source>
        <dbReference type="EMBL" id="CEL01213.1"/>
    </source>
</evidence>
<evidence type="ECO:0000256" key="1">
    <source>
        <dbReference type="ARBA" id="ARBA00006718"/>
    </source>
</evidence>
<dbReference type="GO" id="GO:0005739">
    <property type="term" value="C:mitochondrion"/>
    <property type="evidence" value="ECO:0007669"/>
    <property type="project" value="TreeGrafter"/>
</dbReference>
<name>A0A0U5FRI5_ASPCI</name>
<reference evidence="5" key="1">
    <citation type="journal article" date="2016" name="Genome Announc.">
        <title>Draft genome sequences of fungus Aspergillus calidoustus.</title>
        <authorList>
            <person name="Horn F."/>
            <person name="Linde J."/>
            <person name="Mattern D.J."/>
            <person name="Walther G."/>
            <person name="Guthke R."/>
            <person name="Scherlach K."/>
            <person name="Martin K."/>
            <person name="Brakhage A.A."/>
            <person name="Petzke L."/>
            <person name="Valiante V."/>
        </authorList>
    </citation>
    <scope>NUCLEOTIDE SEQUENCE [LARGE SCALE GENOMIC DNA]</scope>
    <source>
        <strain evidence="5">SF006504</strain>
    </source>
</reference>
<gene>
    <name evidence="4" type="ORF">ASPCAL00801</name>
</gene>
<dbReference type="GO" id="GO:0005506">
    <property type="term" value="F:iron ion binding"/>
    <property type="evidence" value="ECO:0007669"/>
    <property type="project" value="TreeGrafter"/>
</dbReference>
<dbReference type="InterPro" id="IPR016092">
    <property type="entry name" value="ATAP"/>
</dbReference>
<feature type="domain" description="Core" evidence="3">
    <location>
        <begin position="105"/>
        <end position="228"/>
    </location>
</feature>
<dbReference type="AlphaFoldDB" id="A0A0U5FRI5"/>
<protein>
    <submittedName>
        <fullName evidence="4">Putative Iron-sulfur cluster assembly accessory protein</fullName>
    </submittedName>
</protein>
<evidence type="ECO:0000313" key="5">
    <source>
        <dbReference type="Proteomes" id="UP000054771"/>
    </source>
</evidence>
<dbReference type="EMBL" id="CDMC01000001">
    <property type="protein sequence ID" value="CEL01213.1"/>
    <property type="molecule type" value="Genomic_DNA"/>
</dbReference>
<dbReference type="GO" id="GO:0051539">
    <property type="term" value="F:4 iron, 4 sulfur cluster binding"/>
    <property type="evidence" value="ECO:0007669"/>
    <property type="project" value="TreeGrafter"/>
</dbReference>
<evidence type="ECO:0000259" key="3">
    <source>
        <dbReference type="Pfam" id="PF01521"/>
    </source>
</evidence>
<dbReference type="FunFam" id="2.60.300.12:FF:000014">
    <property type="entry name" value="Iron-sulfur cluster assembly accessory protein Isa2, putative"/>
    <property type="match status" value="1"/>
</dbReference>
<dbReference type="GO" id="GO:0051537">
    <property type="term" value="F:2 iron, 2 sulfur cluster binding"/>
    <property type="evidence" value="ECO:0007669"/>
    <property type="project" value="TreeGrafter"/>
</dbReference>
<feature type="compositionally biased region" description="Low complexity" evidence="2">
    <location>
        <begin position="76"/>
        <end position="88"/>
    </location>
</feature>
<dbReference type="OrthoDB" id="1938621at2759"/>
<dbReference type="Pfam" id="PF01521">
    <property type="entry name" value="Fe-S_biosyn"/>
    <property type="match status" value="1"/>
</dbReference>
<feature type="region of interest" description="Disordered" evidence="2">
    <location>
        <begin position="74"/>
        <end position="101"/>
    </location>
</feature>
<dbReference type="STRING" id="454130.A0A0U5FRI5"/>
<dbReference type="NCBIfam" id="TIGR00049">
    <property type="entry name" value="iron-sulfur cluster assembly accessory protein"/>
    <property type="match status" value="1"/>
</dbReference>
<dbReference type="Proteomes" id="UP000054771">
    <property type="component" value="Unassembled WGS sequence"/>
</dbReference>
<keyword evidence="5" id="KW-1185">Reference proteome</keyword>
<dbReference type="SUPFAM" id="SSF89360">
    <property type="entry name" value="HesB-like domain"/>
    <property type="match status" value="1"/>
</dbReference>
<dbReference type="PANTHER" id="PTHR43011">
    <property type="entry name" value="IRON-SULFUR CLUSTER ASSEMBLY 2 HOMOLOG, MITOCHONDRIAL"/>
    <property type="match status" value="1"/>
</dbReference>
<accession>A0A0U5FRI5</accession>
<dbReference type="InterPro" id="IPR035903">
    <property type="entry name" value="HesB-like_dom_sf"/>
</dbReference>
<sequence length="235" mass="25153">MSHPVLYSAVRLSRPRAARASVPAASSPALAFNFSAPFSHTSYRTAITHATSKRSTEIRPSKLSRVPRLRSTFIQPRSPFSSASSPAAQVTQNPRTDDDGNTLMIGISERAANRLRQITDPSTSPSATKDENPYHHLRITVTSGGCHGFQYLMSLEAASKIHAEEDTIFEAEADSSAEGSSGGNAKVVMDEPSLELLSGSTVDYTTELIGSQFKIVDNPRATSSCGCGTSFDVVD</sequence>
<comment type="similarity">
    <text evidence="1">Belongs to the HesB/IscA family.</text>
</comment>
<dbReference type="GO" id="GO:0016226">
    <property type="term" value="P:iron-sulfur cluster assembly"/>
    <property type="evidence" value="ECO:0007669"/>
    <property type="project" value="InterPro"/>
</dbReference>
<organism evidence="4 5">
    <name type="scientific">Aspergillus calidoustus</name>
    <dbReference type="NCBI Taxonomy" id="454130"/>
    <lineage>
        <taxon>Eukaryota</taxon>
        <taxon>Fungi</taxon>
        <taxon>Dikarya</taxon>
        <taxon>Ascomycota</taxon>
        <taxon>Pezizomycotina</taxon>
        <taxon>Eurotiomycetes</taxon>
        <taxon>Eurotiomycetidae</taxon>
        <taxon>Eurotiales</taxon>
        <taxon>Aspergillaceae</taxon>
        <taxon>Aspergillus</taxon>
        <taxon>Aspergillus subgen. Nidulantes</taxon>
    </lineage>
</organism>
<evidence type="ECO:0000256" key="2">
    <source>
        <dbReference type="SAM" id="MobiDB-lite"/>
    </source>
</evidence>
<dbReference type="Gene3D" id="2.60.300.12">
    <property type="entry name" value="HesB-like domain"/>
    <property type="match status" value="1"/>
</dbReference>
<dbReference type="OMA" id="YRTAITH"/>
<proteinExistence type="inferred from homology"/>
<dbReference type="PANTHER" id="PTHR43011:SF1">
    <property type="entry name" value="IRON-SULFUR CLUSTER ASSEMBLY 2 HOMOLOG, MITOCHONDRIAL"/>
    <property type="match status" value="1"/>
</dbReference>